<dbReference type="Pfam" id="PF12306">
    <property type="entry name" value="PixA"/>
    <property type="match status" value="1"/>
</dbReference>
<comment type="caution">
    <text evidence="1">The sequence shown here is derived from an EMBL/GenBank/DDBJ whole genome shotgun (WGS) entry which is preliminary data.</text>
</comment>
<sequence>MKMIDILMAIRTEDIINDYGKLSKDINKPVSLHPSVVYDKYIRILPKDEKVGSVFNIEIIVKIDNAHAQ</sequence>
<dbReference type="InterPro" id="IPR038712">
    <property type="entry name" value="PixA-like_sf"/>
</dbReference>
<dbReference type="InterPro" id="IPR021087">
    <property type="entry name" value="Uncharacterised_PixA/AidA"/>
</dbReference>
<proteinExistence type="predicted"/>
<organism evidence="1 2">
    <name type="scientific">Xenorhabdus bovienii str. kraussei Becker Underwood</name>
    <dbReference type="NCBI Taxonomy" id="1398204"/>
    <lineage>
        <taxon>Bacteria</taxon>
        <taxon>Pseudomonadati</taxon>
        <taxon>Pseudomonadota</taxon>
        <taxon>Gammaproteobacteria</taxon>
        <taxon>Enterobacterales</taxon>
        <taxon>Morganellaceae</taxon>
        <taxon>Xenorhabdus</taxon>
    </lineage>
</organism>
<dbReference type="Gene3D" id="2.60.40.3910">
    <property type="entry name" value="Inclusion body protein"/>
    <property type="match status" value="1"/>
</dbReference>
<evidence type="ECO:0000313" key="1">
    <source>
        <dbReference type="EMBL" id="CDH25349.1"/>
    </source>
</evidence>
<dbReference type="AlphaFoldDB" id="A0A077PZW8"/>
<dbReference type="RefSeq" id="WP_038197578.1">
    <property type="nucleotide sequence ID" value="NZ_CAWLXS010000383.1"/>
</dbReference>
<name>A0A077PZW8_XENBV</name>
<evidence type="ECO:0000313" key="2">
    <source>
        <dbReference type="Proteomes" id="UP000028493"/>
    </source>
</evidence>
<accession>A0A077PZW8</accession>
<protein>
    <submittedName>
        <fullName evidence="1">Uncharacterized protein</fullName>
    </submittedName>
</protein>
<dbReference type="EMBL" id="CBSZ010000332">
    <property type="protein sequence ID" value="CDH25349.1"/>
    <property type="molecule type" value="Genomic_DNA"/>
</dbReference>
<reference evidence="1" key="1">
    <citation type="submission" date="2013-07" db="EMBL/GenBank/DDBJ databases">
        <title>Sub-species coevolution in mutualistic symbiosis.</title>
        <authorList>
            <person name="Murfin K."/>
            <person name="Klassen J."/>
            <person name="Lee M."/>
            <person name="Forst S."/>
            <person name="Stock P."/>
            <person name="Goodrich-Blair H."/>
        </authorList>
    </citation>
    <scope>NUCLEOTIDE SEQUENCE [LARGE SCALE GENOMIC DNA]</scope>
    <source>
        <strain evidence="1">Kraussei Becker Underwood</strain>
    </source>
</reference>
<gene>
    <name evidence="1" type="ORF">XBKB1_3980001</name>
</gene>
<dbReference type="Proteomes" id="UP000028493">
    <property type="component" value="Unassembled WGS sequence"/>
</dbReference>
<dbReference type="HOGENOM" id="CLU_2775055_0_0_6"/>